<proteinExistence type="predicted"/>
<dbReference type="RefSeq" id="XP_056539904.1">
    <property type="nucleotide sequence ID" value="XM_056690139.1"/>
</dbReference>
<sequence length="73" mass="7979">MPHAVWPWWLEPRASSGTVDCIVVWGEAATQDQPFCDSIDRAHRAIFNKISGLGVGSVSRVDHAVGGLWPHAE</sequence>
<evidence type="ECO:0000313" key="2">
    <source>
        <dbReference type="Proteomes" id="UP001149163"/>
    </source>
</evidence>
<dbReference type="AlphaFoldDB" id="A0A9W9HVF9"/>
<keyword evidence="2" id="KW-1185">Reference proteome</keyword>
<organism evidence="1 2">
    <name type="scientific">Penicillium canariense</name>
    <dbReference type="NCBI Taxonomy" id="189055"/>
    <lineage>
        <taxon>Eukaryota</taxon>
        <taxon>Fungi</taxon>
        <taxon>Dikarya</taxon>
        <taxon>Ascomycota</taxon>
        <taxon>Pezizomycotina</taxon>
        <taxon>Eurotiomycetes</taxon>
        <taxon>Eurotiomycetidae</taxon>
        <taxon>Eurotiales</taxon>
        <taxon>Aspergillaceae</taxon>
        <taxon>Penicillium</taxon>
    </lineage>
</organism>
<name>A0A9W9HVF9_9EURO</name>
<evidence type="ECO:0000313" key="1">
    <source>
        <dbReference type="EMBL" id="KAJ5156915.1"/>
    </source>
</evidence>
<gene>
    <name evidence="1" type="ORF">N7482_008015</name>
</gene>
<accession>A0A9W9HVF9</accession>
<reference evidence="1" key="1">
    <citation type="submission" date="2022-11" db="EMBL/GenBank/DDBJ databases">
        <authorList>
            <person name="Petersen C."/>
        </authorList>
    </citation>
    <scope>NUCLEOTIDE SEQUENCE</scope>
    <source>
        <strain evidence="1">IBT 26290</strain>
    </source>
</reference>
<protein>
    <submittedName>
        <fullName evidence="1">Uncharacterized protein</fullName>
    </submittedName>
</protein>
<dbReference type="Proteomes" id="UP001149163">
    <property type="component" value="Unassembled WGS sequence"/>
</dbReference>
<dbReference type="GeneID" id="81429315"/>
<dbReference type="EMBL" id="JAPQKN010000006">
    <property type="protein sequence ID" value="KAJ5156915.1"/>
    <property type="molecule type" value="Genomic_DNA"/>
</dbReference>
<reference evidence="1" key="2">
    <citation type="journal article" date="2023" name="IMA Fungus">
        <title>Comparative genomic study of the Penicillium genus elucidates a diverse pangenome and 15 lateral gene transfer events.</title>
        <authorList>
            <person name="Petersen C."/>
            <person name="Sorensen T."/>
            <person name="Nielsen M.R."/>
            <person name="Sondergaard T.E."/>
            <person name="Sorensen J.L."/>
            <person name="Fitzpatrick D.A."/>
            <person name="Frisvad J.C."/>
            <person name="Nielsen K.L."/>
        </authorList>
    </citation>
    <scope>NUCLEOTIDE SEQUENCE</scope>
    <source>
        <strain evidence="1">IBT 26290</strain>
    </source>
</reference>
<comment type="caution">
    <text evidence="1">The sequence shown here is derived from an EMBL/GenBank/DDBJ whole genome shotgun (WGS) entry which is preliminary data.</text>
</comment>